<proteinExistence type="predicted"/>
<organism evidence="4 5">
    <name type="scientific">Rhizophagus irregularis</name>
    <dbReference type="NCBI Taxonomy" id="588596"/>
    <lineage>
        <taxon>Eukaryota</taxon>
        <taxon>Fungi</taxon>
        <taxon>Fungi incertae sedis</taxon>
        <taxon>Mucoromycota</taxon>
        <taxon>Glomeromycotina</taxon>
        <taxon>Glomeromycetes</taxon>
        <taxon>Glomerales</taxon>
        <taxon>Glomeraceae</taxon>
        <taxon>Rhizophagus</taxon>
    </lineage>
</organism>
<protein>
    <recommendedName>
        <fullName evidence="3">CRM domain-containing protein</fullName>
    </recommendedName>
</protein>
<dbReference type="Gene3D" id="3.30.110.60">
    <property type="entry name" value="YhbY-like"/>
    <property type="match status" value="1"/>
</dbReference>
<feature type="domain" description="CRM" evidence="3">
    <location>
        <begin position="7"/>
        <end position="103"/>
    </location>
</feature>
<dbReference type="Pfam" id="PF01985">
    <property type="entry name" value="CRS1_YhbY"/>
    <property type="match status" value="1"/>
</dbReference>
<dbReference type="PANTHER" id="PTHR40065">
    <property type="entry name" value="RNA-BINDING PROTEIN YHBY"/>
    <property type="match status" value="1"/>
</dbReference>
<dbReference type="InterPro" id="IPR017924">
    <property type="entry name" value="RNA-binding_YhbY"/>
</dbReference>
<evidence type="ECO:0000256" key="2">
    <source>
        <dbReference type="PROSITE-ProRule" id="PRU00626"/>
    </source>
</evidence>
<dbReference type="PANTHER" id="PTHR40065:SF3">
    <property type="entry name" value="RNA-BINDING PROTEIN YHBY"/>
    <property type="match status" value="1"/>
</dbReference>
<dbReference type="SUPFAM" id="SSF75471">
    <property type="entry name" value="YhbY-like"/>
    <property type="match status" value="1"/>
</dbReference>
<reference evidence="4 5" key="2">
    <citation type="submission" date="2017-10" db="EMBL/GenBank/DDBJ databases">
        <title>Genome analyses suggest a sexual origin of heterokaryosis in a supposedly ancient asexual fungus.</title>
        <authorList>
            <person name="Corradi N."/>
            <person name="Sedzielewska K."/>
            <person name="Noel J."/>
            <person name="Charron P."/>
            <person name="Farinelli L."/>
            <person name="Marton T."/>
            <person name="Kruger M."/>
            <person name="Pelin A."/>
            <person name="Brachmann A."/>
            <person name="Corradi N."/>
        </authorList>
    </citation>
    <scope>NUCLEOTIDE SEQUENCE [LARGE SCALE GENOMIC DNA]</scope>
    <source>
        <strain evidence="4 5">A1</strain>
    </source>
</reference>
<dbReference type="PROSITE" id="PS51295">
    <property type="entry name" value="CRM"/>
    <property type="match status" value="1"/>
</dbReference>
<dbReference type="InterPro" id="IPR035920">
    <property type="entry name" value="YhbY-like_sf"/>
</dbReference>
<comment type="caution">
    <text evidence="4">The sequence shown here is derived from an EMBL/GenBank/DDBJ whole genome shotgun (WGS) entry which is preliminary data.</text>
</comment>
<evidence type="ECO:0000259" key="3">
    <source>
        <dbReference type="PROSITE" id="PS51295"/>
    </source>
</evidence>
<dbReference type="SMART" id="SM01103">
    <property type="entry name" value="CRS1_YhbY"/>
    <property type="match status" value="1"/>
</dbReference>
<evidence type="ECO:0000313" key="5">
    <source>
        <dbReference type="Proteomes" id="UP000232688"/>
    </source>
</evidence>
<evidence type="ECO:0000256" key="1">
    <source>
        <dbReference type="ARBA" id="ARBA00022884"/>
    </source>
</evidence>
<evidence type="ECO:0000313" key="4">
    <source>
        <dbReference type="EMBL" id="PKC50847.1"/>
    </source>
</evidence>
<dbReference type="Proteomes" id="UP000232688">
    <property type="component" value="Unassembled WGS sequence"/>
</dbReference>
<accession>A0A2N0QIG4</accession>
<gene>
    <name evidence="4" type="ORF">RhiirA1_485192</name>
</gene>
<dbReference type="InterPro" id="IPR051925">
    <property type="entry name" value="RNA-binding_domain"/>
</dbReference>
<dbReference type="EMBL" id="LLXH01008907">
    <property type="protein sequence ID" value="PKC50847.1"/>
    <property type="molecule type" value="Genomic_DNA"/>
</dbReference>
<name>A0A2N0QIG4_9GLOM</name>
<dbReference type="InterPro" id="IPR001890">
    <property type="entry name" value="RNA-binding_CRM"/>
</dbReference>
<reference evidence="4 5" key="1">
    <citation type="submission" date="2017-10" db="EMBL/GenBank/DDBJ databases">
        <title>Extensive intraspecific genome diversity in a model arbuscular mycorrhizal fungus.</title>
        <authorList>
            <person name="Chen E.C.H."/>
            <person name="Morin E."/>
            <person name="Baudet D."/>
            <person name="Noel J."/>
            <person name="Ndikumana S."/>
            <person name="Charron P."/>
            <person name="St-Onge C."/>
            <person name="Giorgi J."/>
            <person name="Grigoriev I.V."/>
            <person name="Roux C."/>
            <person name="Martin F.M."/>
            <person name="Corradi N."/>
        </authorList>
    </citation>
    <scope>NUCLEOTIDE SEQUENCE [LARGE SCALE GENOMIC DNA]</scope>
    <source>
        <strain evidence="4 5">A1</strain>
    </source>
</reference>
<keyword evidence="1 2" id="KW-0694">RNA-binding</keyword>
<sequence>MIKRLTERLEGKQKRFLRAEAHHLTPIFQVGKGGVNEQMLRQISDALEVRELLKVRILDNCEDEKNDVAEALAEGTNSELVQLIGLTVVLYKESKNNKKIVLPKVNNK</sequence>
<dbReference type="GO" id="GO:0003723">
    <property type="term" value="F:RNA binding"/>
    <property type="evidence" value="ECO:0007669"/>
    <property type="project" value="UniProtKB-UniRule"/>
</dbReference>
<dbReference type="NCBIfam" id="TIGR00253">
    <property type="entry name" value="RNA_bind_YhbY"/>
    <property type="match status" value="1"/>
</dbReference>
<dbReference type="VEuPathDB" id="FungiDB:RhiirA1_485192"/>
<dbReference type="AlphaFoldDB" id="A0A2N0QIG4"/>